<keyword evidence="3" id="KW-1185">Reference proteome</keyword>
<proteinExistence type="predicted"/>
<comment type="caution">
    <text evidence="2">The sequence shown here is derived from an EMBL/GenBank/DDBJ whole genome shotgun (WGS) entry which is preliminary data.</text>
</comment>
<feature type="non-terminal residue" evidence="2">
    <location>
        <position position="1"/>
    </location>
</feature>
<protein>
    <recommendedName>
        <fullName evidence="4">Serine/threonine protein kinase</fullName>
    </recommendedName>
</protein>
<accession>A0ABR4T395</accession>
<evidence type="ECO:0000256" key="1">
    <source>
        <dbReference type="SAM" id="MobiDB-lite"/>
    </source>
</evidence>
<name>A0ABR4T395_9ACTN</name>
<sequence>PAGGGTASQPTTPTSPDDTPPPDTTAPTGGGGGEAGGTDSLSAPSAGDRPVAAEPAAGADSDPAAAPSPENVL</sequence>
<gene>
    <name evidence="2" type="ORF">DJ64_35325</name>
</gene>
<evidence type="ECO:0000313" key="2">
    <source>
        <dbReference type="EMBL" id="KEG41915.1"/>
    </source>
</evidence>
<reference evidence="2 3" key="1">
    <citation type="submission" date="2014-04" db="EMBL/GenBank/DDBJ databases">
        <title>Draft genome sequence of the novel Streptomyces griseorubens JSD-1 playing a role in carbon and nitrogen cycle.</title>
        <authorList>
            <consortium name="Shanghai Jiao Tong University"/>
            <person name="Feng H."/>
            <person name="Sun Y."/>
            <person name="Zhi Y."/>
            <person name="Mao L."/>
            <person name="Luo Y."/>
            <person name="Wei X."/>
            <person name="Zhou P."/>
        </authorList>
    </citation>
    <scope>NUCLEOTIDE SEQUENCE [LARGE SCALE GENOMIC DNA]</scope>
    <source>
        <strain evidence="2 3">JSD-1</strain>
    </source>
</reference>
<evidence type="ECO:0000313" key="3">
    <source>
        <dbReference type="Proteomes" id="UP000027632"/>
    </source>
</evidence>
<evidence type="ECO:0008006" key="4">
    <source>
        <dbReference type="Google" id="ProtNLM"/>
    </source>
</evidence>
<feature type="region of interest" description="Disordered" evidence="1">
    <location>
        <begin position="1"/>
        <end position="73"/>
    </location>
</feature>
<feature type="compositionally biased region" description="Low complexity" evidence="1">
    <location>
        <begin position="52"/>
        <end position="73"/>
    </location>
</feature>
<dbReference type="Proteomes" id="UP000027632">
    <property type="component" value="Unassembled WGS sequence"/>
</dbReference>
<feature type="compositionally biased region" description="Low complexity" evidence="1">
    <location>
        <begin position="7"/>
        <end position="17"/>
    </location>
</feature>
<dbReference type="EMBL" id="JJMG01000097">
    <property type="protein sequence ID" value="KEG41915.1"/>
    <property type="molecule type" value="Genomic_DNA"/>
</dbReference>
<organism evidence="2 3">
    <name type="scientific">Streptomyces griseorubens</name>
    <dbReference type="NCBI Taxonomy" id="66897"/>
    <lineage>
        <taxon>Bacteria</taxon>
        <taxon>Bacillati</taxon>
        <taxon>Actinomycetota</taxon>
        <taxon>Actinomycetes</taxon>
        <taxon>Kitasatosporales</taxon>
        <taxon>Streptomycetaceae</taxon>
        <taxon>Streptomyces</taxon>
        <taxon>Streptomyces althioticus group</taxon>
    </lineage>
</organism>